<feature type="transmembrane region" description="Helical" evidence="8">
    <location>
        <begin position="44"/>
        <end position="63"/>
    </location>
</feature>
<sequence length="307" mass="31329">MTAIDWLFSPFALPFMQRPLLVMLVLAVALGLASVMVTLRSLQFVGDGLVHAVFPGIVIGFAVGGREGLVPGGLVAAAIAAVAFTLLTRRALASDSAIAVVLTVMFGIGVIIVSRQSDYVGQLQELLFGRLLTVTDADVTLTVVVAAAATIAIAVVWRTQLFRAHDPLAARAAGHRVLATDLVLTVAVAVLIVAATAAVGNLLALGLLVVPGAAARLLTHRIGWMVAISIATGALAGFGGLLIGFRASVDWGIPLAGGASVITMLVVIYGVVLAASMLHRHGPRTAHTAADARGASTAPAPVPEAAR</sequence>
<keyword evidence="4 8" id="KW-1133">Transmembrane helix</keyword>
<dbReference type="OrthoDB" id="4425802at2"/>
<feature type="transmembrane region" description="Helical" evidence="8">
    <location>
        <begin position="177"/>
        <end position="196"/>
    </location>
</feature>
<evidence type="ECO:0000313" key="9">
    <source>
        <dbReference type="EMBL" id="BAU31032.1"/>
    </source>
</evidence>
<feature type="region of interest" description="Disordered" evidence="7">
    <location>
        <begin position="286"/>
        <end position="307"/>
    </location>
</feature>
<evidence type="ECO:0000256" key="7">
    <source>
        <dbReference type="SAM" id="MobiDB-lite"/>
    </source>
</evidence>
<dbReference type="AlphaFoldDB" id="A0A0U4WT00"/>
<evidence type="ECO:0000256" key="8">
    <source>
        <dbReference type="SAM" id="Phobius"/>
    </source>
</evidence>
<name>A0A0U4WT00_9MICO</name>
<evidence type="ECO:0000256" key="5">
    <source>
        <dbReference type="ARBA" id="ARBA00023136"/>
    </source>
</evidence>
<keyword evidence="6" id="KW-0813">Transport</keyword>
<feature type="transmembrane region" description="Helical" evidence="8">
    <location>
        <begin position="226"/>
        <end position="245"/>
    </location>
</feature>
<feature type="transmembrane region" description="Helical" evidence="8">
    <location>
        <begin position="137"/>
        <end position="157"/>
    </location>
</feature>
<dbReference type="Gene3D" id="1.10.3470.10">
    <property type="entry name" value="ABC transporter involved in vitamin B12 uptake, BtuC"/>
    <property type="match status" value="1"/>
</dbReference>
<dbReference type="GO" id="GO:0010043">
    <property type="term" value="P:response to zinc ion"/>
    <property type="evidence" value="ECO:0007669"/>
    <property type="project" value="TreeGrafter"/>
</dbReference>
<organism evidence="9 10">
    <name type="scientific">Microcella alkaliphila</name>
    <dbReference type="NCBI Taxonomy" id="279828"/>
    <lineage>
        <taxon>Bacteria</taxon>
        <taxon>Bacillati</taxon>
        <taxon>Actinomycetota</taxon>
        <taxon>Actinomycetes</taxon>
        <taxon>Micrococcales</taxon>
        <taxon>Microbacteriaceae</taxon>
        <taxon>Microcella</taxon>
    </lineage>
</organism>
<reference evidence="9 10" key="2">
    <citation type="submission" date="2016-01" db="EMBL/GenBank/DDBJ databases">
        <title>Microcella alkaliphila JAM AC0309 whole genome shotgun sequence.</title>
        <authorList>
            <person name="Kurata A."/>
            <person name="Hirose Y."/>
            <person name="Kishimoto N."/>
            <person name="Kobayashi T."/>
        </authorList>
    </citation>
    <scope>NUCLEOTIDE SEQUENCE [LARGE SCALE GENOMIC DNA]</scope>
    <source>
        <strain evidence="9 10">JAM AC0309</strain>
    </source>
</reference>
<reference evidence="10" key="1">
    <citation type="submission" date="2015-12" db="EMBL/GenBank/DDBJ databases">
        <authorList>
            <person name="Shamseldin A."/>
            <person name="Moawad H."/>
            <person name="Abd El-Rahim W.M."/>
            <person name="Sadowsky M.J."/>
        </authorList>
    </citation>
    <scope>NUCLEOTIDE SEQUENCE [LARGE SCALE GENOMIC DNA]</scope>
    <source>
        <strain evidence="10">JAM AC0309</strain>
    </source>
</reference>
<dbReference type="GO" id="GO:0043190">
    <property type="term" value="C:ATP-binding cassette (ABC) transporter complex"/>
    <property type="evidence" value="ECO:0007669"/>
    <property type="project" value="InterPro"/>
</dbReference>
<evidence type="ECO:0000256" key="3">
    <source>
        <dbReference type="ARBA" id="ARBA00022692"/>
    </source>
</evidence>
<accession>A0A0U4WT00</accession>
<evidence type="ECO:0000256" key="6">
    <source>
        <dbReference type="RuleBase" id="RU003943"/>
    </source>
</evidence>
<feature type="transmembrane region" description="Helical" evidence="8">
    <location>
        <begin position="99"/>
        <end position="117"/>
    </location>
</feature>
<evidence type="ECO:0000313" key="10">
    <source>
        <dbReference type="Proteomes" id="UP000218965"/>
    </source>
</evidence>
<dbReference type="RefSeq" id="WP_096419976.1">
    <property type="nucleotide sequence ID" value="NZ_AP017315.1"/>
</dbReference>
<feature type="transmembrane region" description="Helical" evidence="8">
    <location>
        <begin position="69"/>
        <end position="87"/>
    </location>
</feature>
<dbReference type="PANTHER" id="PTHR30477">
    <property type="entry name" value="ABC-TRANSPORTER METAL-BINDING PROTEIN"/>
    <property type="match status" value="1"/>
</dbReference>
<dbReference type="GO" id="GO:0055085">
    <property type="term" value="P:transmembrane transport"/>
    <property type="evidence" value="ECO:0007669"/>
    <property type="project" value="InterPro"/>
</dbReference>
<evidence type="ECO:0000256" key="1">
    <source>
        <dbReference type="ARBA" id="ARBA00004141"/>
    </source>
</evidence>
<dbReference type="SUPFAM" id="SSF81345">
    <property type="entry name" value="ABC transporter involved in vitamin B12 uptake, BtuC"/>
    <property type="match status" value="1"/>
</dbReference>
<dbReference type="PANTHER" id="PTHR30477:SF13">
    <property type="entry name" value="IRON TRANSPORT SYSTEM MEMBRANE PROTEIN HI_0360-RELATED"/>
    <property type="match status" value="1"/>
</dbReference>
<evidence type="ECO:0000256" key="2">
    <source>
        <dbReference type="ARBA" id="ARBA00008034"/>
    </source>
</evidence>
<dbReference type="InterPro" id="IPR001626">
    <property type="entry name" value="ABC_TroCD"/>
</dbReference>
<keyword evidence="3 6" id="KW-0812">Transmembrane</keyword>
<feature type="transmembrane region" description="Helical" evidence="8">
    <location>
        <begin position="251"/>
        <end position="275"/>
    </location>
</feature>
<gene>
    <name evidence="9" type="ORF">MalAC0309_0154</name>
</gene>
<dbReference type="Proteomes" id="UP000218965">
    <property type="component" value="Chromosome"/>
</dbReference>
<evidence type="ECO:0000256" key="4">
    <source>
        <dbReference type="ARBA" id="ARBA00022989"/>
    </source>
</evidence>
<protein>
    <submittedName>
        <fullName evidence="9">ABC-type Mn2+/Zn2+ transport system, permease co mponent</fullName>
    </submittedName>
</protein>
<proteinExistence type="inferred from homology"/>
<dbReference type="Pfam" id="PF00950">
    <property type="entry name" value="ABC-3"/>
    <property type="match status" value="1"/>
</dbReference>
<dbReference type="EMBL" id="AP017315">
    <property type="protein sequence ID" value="BAU31032.1"/>
    <property type="molecule type" value="Genomic_DNA"/>
</dbReference>
<dbReference type="InterPro" id="IPR037294">
    <property type="entry name" value="ABC_BtuC-like"/>
</dbReference>
<feature type="transmembrane region" description="Helical" evidence="8">
    <location>
        <begin position="20"/>
        <end position="37"/>
    </location>
</feature>
<comment type="similarity">
    <text evidence="2 6">Belongs to the ABC-3 integral membrane protein family.</text>
</comment>
<comment type="subcellular location">
    <subcellularLocation>
        <location evidence="6">Cell membrane</location>
        <topology evidence="6">Multi-pass membrane protein</topology>
    </subcellularLocation>
    <subcellularLocation>
        <location evidence="1">Membrane</location>
        <topology evidence="1">Multi-pass membrane protein</topology>
    </subcellularLocation>
</comment>
<dbReference type="KEGG" id="malk:MalAC0309_0154"/>
<keyword evidence="5 8" id="KW-0472">Membrane</keyword>